<dbReference type="EMBL" id="JAAOLE020000001">
    <property type="protein sequence ID" value="NVI45385.1"/>
    <property type="molecule type" value="Genomic_DNA"/>
</dbReference>
<gene>
    <name evidence="1" type="ORF">HAP48_020935</name>
</gene>
<organism evidence="1">
    <name type="scientific">Bradyrhizobium septentrionale</name>
    <dbReference type="NCBI Taxonomy" id="1404411"/>
    <lineage>
        <taxon>Bacteria</taxon>
        <taxon>Pseudomonadati</taxon>
        <taxon>Pseudomonadota</taxon>
        <taxon>Alphaproteobacteria</taxon>
        <taxon>Hyphomicrobiales</taxon>
        <taxon>Nitrobacteraceae</taxon>
        <taxon>Bradyrhizobium</taxon>
    </lineage>
</organism>
<comment type="caution">
    <text evidence="1">The sequence shown here is derived from an EMBL/GenBank/DDBJ whole genome shotgun (WGS) entry which is preliminary data.</text>
</comment>
<reference evidence="1" key="1">
    <citation type="submission" date="2020-06" db="EMBL/GenBank/DDBJ databases">
        <title>Whole Genome Sequence of Bradyrhizobium sp. Strain 1S1.</title>
        <authorList>
            <person name="Bromfield E.S.P."/>
            <person name="Cloutier S."/>
        </authorList>
    </citation>
    <scope>NUCLEOTIDE SEQUENCE [LARGE SCALE GENOMIC DNA]</scope>
    <source>
        <strain evidence="1">1S1</strain>
    </source>
</reference>
<evidence type="ECO:0000313" key="1">
    <source>
        <dbReference type="EMBL" id="NVI45385.1"/>
    </source>
</evidence>
<name>A0A973W1H6_9BRAD</name>
<sequence>MSGPDGEALTRLLRSDIGDRVHDAMIAGVKSPWAENVRAVREIARLRKQQADTAQRLAALERGIEP</sequence>
<accession>A0A973W1H6</accession>
<protein>
    <submittedName>
        <fullName evidence="1">Uncharacterized protein</fullName>
    </submittedName>
</protein>
<dbReference type="RefSeq" id="WP_166204788.1">
    <property type="nucleotide sequence ID" value="NZ_CP088285.1"/>
</dbReference>
<dbReference type="AlphaFoldDB" id="A0A973W1H6"/>
<proteinExistence type="predicted"/>